<organism evidence="3 4">
    <name type="scientific">Natronorubrum texcoconense</name>
    <dbReference type="NCBI Taxonomy" id="1095776"/>
    <lineage>
        <taxon>Archaea</taxon>
        <taxon>Methanobacteriati</taxon>
        <taxon>Methanobacteriota</taxon>
        <taxon>Stenosarchaea group</taxon>
        <taxon>Halobacteria</taxon>
        <taxon>Halobacteriales</taxon>
        <taxon>Natrialbaceae</taxon>
        <taxon>Natronorubrum</taxon>
    </lineage>
</organism>
<sequence>MVDTGELEIFRHSLKSIVEEMGVTLQRTAYSTNIKIRRDHTCALFDADLRHIAQHDIAPQHIGSLVSVIPKNVPDWEDDLEPGDGILINDPDKGAVHLPDVMLISPLFHDDEIVGYAANSAHHVDIGGGTPGGIPNDSTELYAEGLIIPGVRAVRDWSYDEQILSLILRNVRRPDMRRGDYQAQLGTNRIGEQRFTALYESYGAEQLTTYLDELLDYTERRVRAAIADLPDGQYTAEDYMDGDGIVDEPVRLRMAITVDGDEITVDFTGTAAENTGPLNCTPAMIFAGTMSVIMAFIGTDLPKNDGFYRPFEVITPEGTMVNPSDNAPVAGGWEIPMRAGDLVTKALADAVPEETIGATKGMVCNVAYGGTDPRNESEYVYYETVAGGYGGRATKDGMDAVQTHFQNTANSPIEELESELPVYVRRYELIPDSAGAGRQRGGLGVRRDLEFSDHSASFSLLTDRTRSAPWGVFGGKSARPSRFRRNPDTDAEVELESKSTTQLDPDDVVSIQTPGGGGYGDPLERDPDAVLEDVRNEKVSPEAAREAYGVELTDETNVDGDATAARRSELRDTAAADGGELE</sequence>
<proteinExistence type="predicted"/>
<reference evidence="4" key="1">
    <citation type="submission" date="2016-10" db="EMBL/GenBank/DDBJ databases">
        <authorList>
            <person name="Varghese N."/>
            <person name="Submissions S."/>
        </authorList>
    </citation>
    <scope>NUCLEOTIDE SEQUENCE [LARGE SCALE GENOMIC DNA]</scope>
    <source>
        <strain evidence="4">B4,CECT 8067,JCM 17497</strain>
    </source>
</reference>
<dbReference type="Pfam" id="PF02538">
    <property type="entry name" value="Hydantoinase_B"/>
    <property type="match status" value="1"/>
</dbReference>
<feature type="region of interest" description="Disordered" evidence="1">
    <location>
        <begin position="469"/>
        <end position="582"/>
    </location>
</feature>
<evidence type="ECO:0000313" key="3">
    <source>
        <dbReference type="EMBL" id="SDK57524.1"/>
    </source>
</evidence>
<evidence type="ECO:0000259" key="2">
    <source>
        <dbReference type="Pfam" id="PF02538"/>
    </source>
</evidence>
<gene>
    <name evidence="3" type="ORF">SAMN04515672_3384</name>
</gene>
<feature type="compositionally biased region" description="Basic and acidic residues" evidence="1">
    <location>
        <begin position="522"/>
        <end position="545"/>
    </location>
</feature>
<dbReference type="OrthoDB" id="8261at2157"/>
<accession>A0A1G9D1E4</accession>
<evidence type="ECO:0000256" key="1">
    <source>
        <dbReference type="SAM" id="MobiDB-lite"/>
    </source>
</evidence>
<dbReference type="GO" id="GO:0006749">
    <property type="term" value="P:glutathione metabolic process"/>
    <property type="evidence" value="ECO:0007669"/>
    <property type="project" value="TreeGrafter"/>
</dbReference>
<dbReference type="PANTHER" id="PTHR11365">
    <property type="entry name" value="5-OXOPROLINASE RELATED"/>
    <property type="match status" value="1"/>
</dbReference>
<dbReference type="GO" id="GO:0005829">
    <property type="term" value="C:cytosol"/>
    <property type="evidence" value="ECO:0007669"/>
    <property type="project" value="TreeGrafter"/>
</dbReference>
<protein>
    <submittedName>
        <fullName evidence="3">N-methylhydantoinase B</fullName>
    </submittedName>
</protein>
<dbReference type="RefSeq" id="WP_090309631.1">
    <property type="nucleotide sequence ID" value="NZ_FNFE01000005.1"/>
</dbReference>
<dbReference type="Proteomes" id="UP000198882">
    <property type="component" value="Unassembled WGS sequence"/>
</dbReference>
<dbReference type="InterPro" id="IPR003692">
    <property type="entry name" value="Hydantoinase_B"/>
</dbReference>
<evidence type="ECO:0000313" key="4">
    <source>
        <dbReference type="Proteomes" id="UP000198882"/>
    </source>
</evidence>
<feature type="domain" description="Hydantoinase B/oxoprolinase" evidence="2">
    <location>
        <begin position="5"/>
        <end position="522"/>
    </location>
</feature>
<dbReference type="STRING" id="1095776.SAMN04515672_3384"/>
<dbReference type="AlphaFoldDB" id="A0A1G9D1E4"/>
<dbReference type="EMBL" id="FNFE01000005">
    <property type="protein sequence ID" value="SDK57524.1"/>
    <property type="molecule type" value="Genomic_DNA"/>
</dbReference>
<dbReference type="GO" id="GO:0017168">
    <property type="term" value="F:5-oxoprolinase (ATP-hydrolyzing) activity"/>
    <property type="evidence" value="ECO:0007669"/>
    <property type="project" value="TreeGrafter"/>
</dbReference>
<name>A0A1G9D1E4_9EURY</name>
<dbReference type="PANTHER" id="PTHR11365:SF23">
    <property type="entry name" value="HYPOTHETICAL 5-OXOPROLINASE (EUROFUNG)-RELATED"/>
    <property type="match status" value="1"/>
</dbReference>
<keyword evidence="4" id="KW-1185">Reference proteome</keyword>
<dbReference type="InterPro" id="IPR045079">
    <property type="entry name" value="Oxoprolinase-like"/>
</dbReference>
<feature type="compositionally biased region" description="Basic and acidic residues" evidence="1">
    <location>
        <begin position="564"/>
        <end position="574"/>
    </location>
</feature>